<accession>A0A9J6D5A6</accession>
<keyword evidence="3" id="KW-1185">Reference proteome</keyword>
<reference evidence="2" key="1">
    <citation type="journal article" date="2020" name="Cell">
        <title>Large-Scale Comparative Analyses of Tick Genomes Elucidate Their Genetic Diversity and Vector Capacities.</title>
        <authorList>
            <consortium name="Tick Genome and Microbiome Consortium (TIGMIC)"/>
            <person name="Jia N."/>
            <person name="Wang J."/>
            <person name="Shi W."/>
            <person name="Du L."/>
            <person name="Sun Y."/>
            <person name="Zhan W."/>
            <person name="Jiang J.F."/>
            <person name="Wang Q."/>
            <person name="Zhang B."/>
            <person name="Ji P."/>
            <person name="Bell-Sakyi L."/>
            <person name="Cui X.M."/>
            <person name="Yuan T.T."/>
            <person name="Jiang B.G."/>
            <person name="Yang W.F."/>
            <person name="Lam T.T."/>
            <person name="Chang Q.C."/>
            <person name="Ding S.J."/>
            <person name="Wang X.J."/>
            <person name="Zhu J.G."/>
            <person name="Ruan X.D."/>
            <person name="Zhao L."/>
            <person name="Wei J.T."/>
            <person name="Ye R.Z."/>
            <person name="Que T.C."/>
            <person name="Du C.H."/>
            <person name="Zhou Y.H."/>
            <person name="Cheng J.X."/>
            <person name="Dai P.F."/>
            <person name="Guo W.B."/>
            <person name="Han X.H."/>
            <person name="Huang E.J."/>
            <person name="Li L.F."/>
            <person name="Wei W."/>
            <person name="Gao Y.C."/>
            <person name="Liu J.Z."/>
            <person name="Shao H.Z."/>
            <person name="Wang X."/>
            <person name="Wang C.C."/>
            <person name="Yang T.C."/>
            <person name="Huo Q.B."/>
            <person name="Li W."/>
            <person name="Chen H.Y."/>
            <person name="Chen S.E."/>
            <person name="Zhou L.G."/>
            <person name="Ni X.B."/>
            <person name="Tian J.H."/>
            <person name="Sheng Y."/>
            <person name="Liu T."/>
            <person name="Pan Y.S."/>
            <person name="Xia L.Y."/>
            <person name="Li J."/>
            <person name="Zhao F."/>
            <person name="Cao W.C."/>
        </authorList>
    </citation>
    <scope>NUCLEOTIDE SEQUENCE</scope>
    <source>
        <strain evidence="2">Rmic-2018</strain>
    </source>
</reference>
<proteinExistence type="predicted"/>
<organism evidence="2 3">
    <name type="scientific">Rhipicephalus microplus</name>
    <name type="common">Cattle tick</name>
    <name type="synonym">Boophilus microplus</name>
    <dbReference type="NCBI Taxonomy" id="6941"/>
    <lineage>
        <taxon>Eukaryota</taxon>
        <taxon>Metazoa</taxon>
        <taxon>Ecdysozoa</taxon>
        <taxon>Arthropoda</taxon>
        <taxon>Chelicerata</taxon>
        <taxon>Arachnida</taxon>
        <taxon>Acari</taxon>
        <taxon>Parasitiformes</taxon>
        <taxon>Ixodida</taxon>
        <taxon>Ixodoidea</taxon>
        <taxon>Ixodidae</taxon>
        <taxon>Rhipicephalinae</taxon>
        <taxon>Rhipicephalus</taxon>
        <taxon>Boophilus</taxon>
    </lineage>
</organism>
<protein>
    <submittedName>
        <fullName evidence="2">Uncharacterized protein</fullName>
    </submittedName>
</protein>
<feature type="region of interest" description="Disordered" evidence="1">
    <location>
        <begin position="117"/>
        <end position="152"/>
    </location>
</feature>
<gene>
    <name evidence="2" type="ORF">HPB51_015681</name>
</gene>
<dbReference type="Proteomes" id="UP000821866">
    <property type="component" value="Chromosome 9"/>
</dbReference>
<reference evidence="2" key="2">
    <citation type="submission" date="2021-09" db="EMBL/GenBank/DDBJ databases">
        <authorList>
            <person name="Jia N."/>
            <person name="Wang J."/>
            <person name="Shi W."/>
            <person name="Du L."/>
            <person name="Sun Y."/>
            <person name="Zhan W."/>
            <person name="Jiang J."/>
            <person name="Wang Q."/>
            <person name="Zhang B."/>
            <person name="Ji P."/>
            <person name="Sakyi L.B."/>
            <person name="Cui X."/>
            <person name="Yuan T."/>
            <person name="Jiang B."/>
            <person name="Yang W."/>
            <person name="Lam T.T.-Y."/>
            <person name="Chang Q."/>
            <person name="Ding S."/>
            <person name="Wang X."/>
            <person name="Zhu J."/>
            <person name="Ruan X."/>
            <person name="Zhao L."/>
            <person name="Wei J."/>
            <person name="Que T."/>
            <person name="Du C."/>
            <person name="Cheng J."/>
            <person name="Dai P."/>
            <person name="Han X."/>
            <person name="Huang E."/>
            <person name="Gao Y."/>
            <person name="Liu J."/>
            <person name="Shao H."/>
            <person name="Ye R."/>
            <person name="Li L."/>
            <person name="Wei W."/>
            <person name="Wang X."/>
            <person name="Wang C."/>
            <person name="Huo Q."/>
            <person name="Li W."/>
            <person name="Guo W."/>
            <person name="Chen H."/>
            <person name="Chen S."/>
            <person name="Zhou L."/>
            <person name="Zhou L."/>
            <person name="Ni X."/>
            <person name="Tian J."/>
            <person name="Zhou Y."/>
            <person name="Sheng Y."/>
            <person name="Liu T."/>
            <person name="Pan Y."/>
            <person name="Xia L."/>
            <person name="Li J."/>
            <person name="Zhao F."/>
            <person name="Cao W."/>
        </authorList>
    </citation>
    <scope>NUCLEOTIDE SEQUENCE</scope>
    <source>
        <strain evidence="2">Rmic-2018</strain>
        <tissue evidence="2">Larvae</tissue>
    </source>
</reference>
<evidence type="ECO:0000313" key="2">
    <source>
        <dbReference type="EMBL" id="KAH8009358.1"/>
    </source>
</evidence>
<dbReference type="AlphaFoldDB" id="A0A9J6D5A6"/>
<sequence length="152" mass="16267">MLQTSIRLDVCKPTLCLAYVLPRGGLHSPSEHTRCTEDATMPRKKEGIPCPVFFVETAPPRILNDVLDLVDAGGSWPSTLAILPPDNFAATVTDEESGDENDTDMARLPGSVLRGEIVGLDNASSDDDEGEPAKKVAKSSANWDLKTSATSK</sequence>
<name>A0A9J6D5A6_RHIMP</name>
<evidence type="ECO:0000256" key="1">
    <source>
        <dbReference type="SAM" id="MobiDB-lite"/>
    </source>
</evidence>
<evidence type="ECO:0000313" key="3">
    <source>
        <dbReference type="Proteomes" id="UP000821866"/>
    </source>
</evidence>
<comment type="caution">
    <text evidence="2">The sequence shown here is derived from an EMBL/GenBank/DDBJ whole genome shotgun (WGS) entry which is preliminary data.</text>
</comment>
<dbReference type="EMBL" id="JABSTU010000011">
    <property type="protein sequence ID" value="KAH8009358.1"/>
    <property type="molecule type" value="Genomic_DNA"/>
</dbReference>
<feature type="compositionally biased region" description="Polar residues" evidence="1">
    <location>
        <begin position="139"/>
        <end position="152"/>
    </location>
</feature>
<feature type="compositionally biased region" description="Acidic residues" evidence="1">
    <location>
        <begin position="93"/>
        <end position="103"/>
    </location>
</feature>
<feature type="region of interest" description="Disordered" evidence="1">
    <location>
        <begin position="91"/>
        <end position="110"/>
    </location>
</feature>